<evidence type="ECO:0000256" key="1">
    <source>
        <dbReference type="SAM" id="MobiDB-lite"/>
    </source>
</evidence>
<feature type="region of interest" description="Disordered" evidence="1">
    <location>
        <begin position="1"/>
        <end position="29"/>
    </location>
</feature>
<name>A0ABU7JRA4_9NOCA</name>
<sequence>MRAALEDSPDSGVHDQDAQSRQIGAQWSGPAITEITHPTLVVHGEDDPLIKIRAAHAIASRIPHARTLILPRVGHELPEHTWKPLAAAIRGLADSAPRSAQ</sequence>
<comment type="caution">
    <text evidence="3">The sequence shown here is derived from an EMBL/GenBank/DDBJ whole genome shotgun (WGS) entry which is preliminary data.</text>
</comment>
<accession>A0ABU7JRA4</accession>
<evidence type="ECO:0000259" key="2">
    <source>
        <dbReference type="Pfam" id="PF00561"/>
    </source>
</evidence>
<keyword evidence="4" id="KW-1185">Reference proteome</keyword>
<evidence type="ECO:0000313" key="4">
    <source>
        <dbReference type="Proteomes" id="UP001331936"/>
    </source>
</evidence>
<organism evidence="3 4">
    <name type="scientific">Rhodococcus chondri</name>
    <dbReference type="NCBI Taxonomy" id="3065941"/>
    <lineage>
        <taxon>Bacteria</taxon>
        <taxon>Bacillati</taxon>
        <taxon>Actinomycetota</taxon>
        <taxon>Actinomycetes</taxon>
        <taxon>Mycobacteriales</taxon>
        <taxon>Nocardiaceae</taxon>
        <taxon>Rhodococcus</taxon>
    </lineage>
</organism>
<dbReference type="RefSeq" id="WP_330151696.1">
    <property type="nucleotide sequence ID" value="NZ_JAUZMZ010000037.1"/>
</dbReference>
<dbReference type="Proteomes" id="UP001331936">
    <property type="component" value="Unassembled WGS sequence"/>
</dbReference>
<dbReference type="InterPro" id="IPR029058">
    <property type="entry name" value="AB_hydrolase_fold"/>
</dbReference>
<dbReference type="EMBL" id="JAUZMZ010000037">
    <property type="protein sequence ID" value="MEE2032272.1"/>
    <property type="molecule type" value="Genomic_DNA"/>
</dbReference>
<protein>
    <submittedName>
        <fullName evidence="3">Alpha/beta hydrolase</fullName>
    </submittedName>
</protein>
<evidence type="ECO:0000313" key="3">
    <source>
        <dbReference type="EMBL" id="MEE2032272.1"/>
    </source>
</evidence>
<proteinExistence type="predicted"/>
<dbReference type="Gene3D" id="3.40.50.1820">
    <property type="entry name" value="alpha/beta hydrolase"/>
    <property type="match status" value="1"/>
</dbReference>
<gene>
    <name evidence="3" type="ORF">Q8814_09165</name>
</gene>
<dbReference type="Pfam" id="PF00561">
    <property type="entry name" value="Abhydrolase_1"/>
    <property type="match status" value="1"/>
</dbReference>
<dbReference type="GO" id="GO:0016787">
    <property type="term" value="F:hydrolase activity"/>
    <property type="evidence" value="ECO:0007669"/>
    <property type="project" value="UniProtKB-KW"/>
</dbReference>
<dbReference type="SUPFAM" id="SSF53474">
    <property type="entry name" value="alpha/beta-Hydrolases"/>
    <property type="match status" value="1"/>
</dbReference>
<keyword evidence="3" id="KW-0378">Hydrolase</keyword>
<dbReference type="InterPro" id="IPR000073">
    <property type="entry name" value="AB_hydrolase_1"/>
</dbReference>
<reference evidence="3 4" key="1">
    <citation type="submission" date="2023-08" db="EMBL/GenBank/DDBJ databases">
        <authorList>
            <person name="Girao M."/>
            <person name="Carvalho M.F."/>
        </authorList>
    </citation>
    <scope>NUCLEOTIDE SEQUENCE [LARGE SCALE GENOMIC DNA]</scope>
    <source>
        <strain evidence="3 4">CC-R104</strain>
    </source>
</reference>
<feature type="domain" description="AB hydrolase-1" evidence="2">
    <location>
        <begin position="21"/>
        <end position="77"/>
    </location>
</feature>